<sequence length="416" mass="44150">MTGPFDGVTVVEFGQFVVVPFCAQLLADGGARVIKVEPPAGDAYRSGPAPLAPGETRQFLIKNRGKQSIAIDLANPRAQEVVHRLVEIADVVLVNLSPAAVRRRGLDHAAVAARNPRAVYGAVSAYGHVGPEAGLPGMDVVVQARSGLMSSLGAEDDGLPHHSEVQAADYSTAMLLFGGVAAALYAREHTGAGQKVEVSLLGGALALQNNSLAHVHGVDRWRHEFVEEHLPRLRKEGATRADVERTRRAMRPDAPVHTAHYRTFRTSDGVIAIGAGSPAARGRLAAVAGVDEELVRTDAEAFRARLAALVATRTSAEWVAELRARDVPVAEVRHLDEMLFDPHVEEEGLVADYEHEVVGRYRGLGTPLRMSGTPFSAAAASPPFAAHTTELLAELGFDAAEAAVLRDCGAVVTGRT</sequence>
<dbReference type="Proteomes" id="UP000315677">
    <property type="component" value="Unassembled WGS sequence"/>
</dbReference>
<dbReference type="Pfam" id="PF02515">
    <property type="entry name" value="CoA_transf_3"/>
    <property type="match status" value="1"/>
</dbReference>
<dbReference type="PANTHER" id="PTHR48207:SF3">
    <property type="entry name" value="SUCCINATE--HYDROXYMETHYLGLUTARATE COA-TRANSFERASE"/>
    <property type="match status" value="1"/>
</dbReference>
<protein>
    <submittedName>
        <fullName evidence="2">Formyl-CoA transferase</fullName>
    </submittedName>
</protein>
<keyword evidence="3" id="KW-1185">Reference proteome</keyword>
<dbReference type="GO" id="GO:0008410">
    <property type="term" value="F:CoA-transferase activity"/>
    <property type="evidence" value="ECO:0007669"/>
    <property type="project" value="TreeGrafter"/>
</dbReference>
<keyword evidence="1 2" id="KW-0808">Transferase</keyword>
<dbReference type="RefSeq" id="WP_170231769.1">
    <property type="nucleotide sequence ID" value="NZ_VFPA01000007.1"/>
</dbReference>
<proteinExistence type="predicted"/>
<dbReference type="SUPFAM" id="SSF89796">
    <property type="entry name" value="CoA-transferase family III (CaiB/BaiF)"/>
    <property type="match status" value="1"/>
</dbReference>
<gene>
    <name evidence="2" type="ORF">FB558_7985</name>
</gene>
<dbReference type="PANTHER" id="PTHR48207">
    <property type="entry name" value="SUCCINATE--HYDROXYMETHYLGLUTARATE COA-TRANSFERASE"/>
    <property type="match status" value="1"/>
</dbReference>
<accession>A0A543CYE5</accession>
<evidence type="ECO:0000313" key="2">
    <source>
        <dbReference type="EMBL" id="TQM02123.1"/>
    </source>
</evidence>
<reference evidence="2 3" key="1">
    <citation type="submission" date="2019-06" db="EMBL/GenBank/DDBJ databases">
        <title>Sequencing the genomes of 1000 actinobacteria strains.</title>
        <authorList>
            <person name="Klenk H.-P."/>
        </authorList>
    </citation>
    <scope>NUCLEOTIDE SEQUENCE [LARGE SCALE GENOMIC DNA]</scope>
    <source>
        <strain evidence="2 3">DSM 45301</strain>
    </source>
</reference>
<dbReference type="InterPro" id="IPR003673">
    <property type="entry name" value="CoA-Trfase_fam_III"/>
</dbReference>
<dbReference type="InterPro" id="IPR023606">
    <property type="entry name" value="CoA-Trfase_III_dom_1_sf"/>
</dbReference>
<dbReference type="Gene3D" id="3.40.50.10540">
    <property type="entry name" value="Crotonobetainyl-coa:carnitine coa-transferase, domain 1"/>
    <property type="match status" value="1"/>
</dbReference>
<dbReference type="InterPro" id="IPR044855">
    <property type="entry name" value="CoA-Trfase_III_dom3_sf"/>
</dbReference>
<evidence type="ECO:0000313" key="3">
    <source>
        <dbReference type="Proteomes" id="UP000315677"/>
    </source>
</evidence>
<dbReference type="Gene3D" id="3.30.1540.10">
    <property type="entry name" value="formyl-coa transferase, domain 3"/>
    <property type="match status" value="1"/>
</dbReference>
<name>A0A543CYE5_9PSEU</name>
<dbReference type="EMBL" id="VFPA01000007">
    <property type="protein sequence ID" value="TQM02123.1"/>
    <property type="molecule type" value="Genomic_DNA"/>
</dbReference>
<evidence type="ECO:0000256" key="1">
    <source>
        <dbReference type="ARBA" id="ARBA00022679"/>
    </source>
</evidence>
<dbReference type="AlphaFoldDB" id="A0A543CYE5"/>
<dbReference type="InterPro" id="IPR050483">
    <property type="entry name" value="CoA-transferase_III_domain"/>
</dbReference>
<comment type="caution">
    <text evidence="2">The sequence shown here is derived from an EMBL/GenBank/DDBJ whole genome shotgun (WGS) entry which is preliminary data.</text>
</comment>
<organism evidence="2 3">
    <name type="scientific">Pseudonocardia kunmingensis</name>
    <dbReference type="NCBI Taxonomy" id="630975"/>
    <lineage>
        <taxon>Bacteria</taxon>
        <taxon>Bacillati</taxon>
        <taxon>Actinomycetota</taxon>
        <taxon>Actinomycetes</taxon>
        <taxon>Pseudonocardiales</taxon>
        <taxon>Pseudonocardiaceae</taxon>
        <taxon>Pseudonocardia</taxon>
    </lineage>
</organism>